<keyword evidence="7" id="KW-0051">Antiviral defense</keyword>
<feature type="domain" description="RNase III" evidence="9">
    <location>
        <begin position="1193"/>
        <end position="1377"/>
    </location>
</feature>
<keyword evidence="1" id="KW-0930">Antiviral protein</keyword>
<dbReference type="SMART" id="SM00490">
    <property type="entry name" value="HELICc"/>
    <property type="match status" value="1"/>
</dbReference>
<dbReference type="SMART" id="SM00487">
    <property type="entry name" value="DEXDc"/>
    <property type="match status" value="1"/>
</dbReference>
<evidence type="ECO:0000259" key="9">
    <source>
        <dbReference type="PROSITE" id="PS50142"/>
    </source>
</evidence>
<dbReference type="PROSITE" id="PS50142">
    <property type="entry name" value="RNASE_3_2"/>
    <property type="match status" value="2"/>
</dbReference>
<evidence type="ECO:0000256" key="1">
    <source>
        <dbReference type="ARBA" id="ARBA00022721"/>
    </source>
</evidence>
<gene>
    <name evidence="13" type="ORF">EV44_g2671</name>
</gene>
<dbReference type="STRING" id="52586.A0A0B1P8H1"/>
<name>A0A0B1P8H1_UNCNE</name>
<dbReference type="PROSITE" id="PS51194">
    <property type="entry name" value="HELICASE_CTER"/>
    <property type="match status" value="1"/>
</dbReference>
<dbReference type="InterPro" id="IPR036389">
    <property type="entry name" value="RNase_III_sf"/>
</dbReference>
<dbReference type="Pfam" id="PF00636">
    <property type="entry name" value="Ribonuclease_3"/>
    <property type="match status" value="2"/>
</dbReference>
<dbReference type="InterPro" id="IPR001650">
    <property type="entry name" value="Helicase_C-like"/>
</dbReference>
<keyword evidence="2" id="KW-0677">Repeat</keyword>
<proteinExistence type="inferred from homology"/>
<evidence type="ECO:0000313" key="13">
    <source>
        <dbReference type="EMBL" id="KHJ32954.1"/>
    </source>
</evidence>
<evidence type="ECO:0000256" key="7">
    <source>
        <dbReference type="ARBA" id="ARBA00023118"/>
    </source>
</evidence>
<dbReference type="SUPFAM" id="SSF52540">
    <property type="entry name" value="P-loop containing nucleoside triphosphate hydrolases"/>
    <property type="match status" value="1"/>
</dbReference>
<reference evidence="13 14" key="1">
    <citation type="journal article" date="2014" name="BMC Genomics">
        <title>Adaptive genomic structural variation in the grape powdery mildew pathogen, Erysiphe necator.</title>
        <authorList>
            <person name="Jones L."/>
            <person name="Riaz S."/>
            <person name="Morales-Cruz A."/>
            <person name="Amrine K.C."/>
            <person name="McGuire B."/>
            <person name="Gubler W.D."/>
            <person name="Walker M.A."/>
            <person name="Cantu D."/>
        </authorList>
    </citation>
    <scope>NUCLEOTIDE SEQUENCE [LARGE SCALE GENOMIC DNA]</scope>
    <source>
        <strain evidence="14">c</strain>
    </source>
</reference>
<dbReference type="InterPro" id="IPR011545">
    <property type="entry name" value="DEAD/DEAH_box_helicase_dom"/>
</dbReference>
<evidence type="ECO:0000256" key="8">
    <source>
        <dbReference type="PROSITE-ProRule" id="PRU00657"/>
    </source>
</evidence>
<comment type="caution">
    <text evidence="13">The sequence shown here is derived from an EMBL/GenBank/DDBJ whole genome shotgun (WGS) entry which is preliminary data.</text>
</comment>
<dbReference type="InterPro" id="IPR000999">
    <property type="entry name" value="RNase_III_dom"/>
</dbReference>
<dbReference type="Gene3D" id="3.30.160.380">
    <property type="entry name" value="Dicer dimerisation domain"/>
    <property type="match status" value="1"/>
</dbReference>
<evidence type="ECO:0000256" key="6">
    <source>
        <dbReference type="ARBA" id="ARBA00022840"/>
    </source>
</evidence>
<dbReference type="OMA" id="HFCAVIP"/>
<dbReference type="InterPro" id="IPR027417">
    <property type="entry name" value="P-loop_NTPase"/>
</dbReference>
<dbReference type="Pfam" id="PF00270">
    <property type="entry name" value="DEAD"/>
    <property type="match status" value="1"/>
</dbReference>
<evidence type="ECO:0000256" key="2">
    <source>
        <dbReference type="ARBA" id="ARBA00022737"/>
    </source>
</evidence>
<feature type="domain" description="Dicer dsRNA-binding fold" evidence="12">
    <location>
        <begin position="661"/>
        <end position="754"/>
    </location>
</feature>
<keyword evidence="3" id="KW-0547">Nucleotide-binding</keyword>
<dbReference type="GO" id="GO:0003723">
    <property type="term" value="F:RNA binding"/>
    <property type="evidence" value="ECO:0007669"/>
    <property type="project" value="UniProtKB-UniRule"/>
</dbReference>
<dbReference type="InterPro" id="IPR014001">
    <property type="entry name" value="Helicase_ATP-bd"/>
</dbReference>
<evidence type="ECO:0000256" key="5">
    <source>
        <dbReference type="ARBA" id="ARBA00022806"/>
    </source>
</evidence>
<protein>
    <submittedName>
        <fullName evidence="13">Putative rnase3 domain-containing protein</fullName>
    </submittedName>
</protein>
<dbReference type="InterPro" id="IPR038248">
    <property type="entry name" value="Dicer_dimer_sf"/>
</dbReference>
<dbReference type="CDD" id="cd18034">
    <property type="entry name" value="DEXHc_dicer"/>
    <property type="match status" value="1"/>
</dbReference>
<evidence type="ECO:0000259" key="11">
    <source>
        <dbReference type="PROSITE" id="PS51194"/>
    </source>
</evidence>
<dbReference type="GO" id="GO:0051607">
    <property type="term" value="P:defense response to virus"/>
    <property type="evidence" value="ECO:0007669"/>
    <property type="project" value="UniProtKB-KW"/>
</dbReference>
<evidence type="ECO:0000259" key="12">
    <source>
        <dbReference type="PROSITE" id="PS51327"/>
    </source>
</evidence>
<dbReference type="Pfam" id="PF03368">
    <property type="entry name" value="Dicer_dimer"/>
    <property type="match status" value="1"/>
</dbReference>
<dbReference type="PROSITE" id="PS51192">
    <property type="entry name" value="HELICASE_ATP_BIND_1"/>
    <property type="match status" value="1"/>
</dbReference>
<sequence>MRIFQQRPHFNPRRRKITYFVAPSRHKDNLAVPTAKFTKSVIFRRCLSKQENESIIKSLDLEPNINKFNKSSLMDPTLLDSYKKTGFHSKDSTNVINKPSDGDETTSLVKPRSYQIEMFEECQKKNIIIAMDTGSGKTHIAVMKIKFELDRMPRNKIIWFLTPTVSLCFQQYNYIQSQIRSSEIKILSSSDNVDRWTEQTVWDSVLKNVEIVVSPYQILLDALTHGFVKFDSLALLVLDEAHNCIKKSPGARIMNSFYHPQKSQGLYVPQILGLTASPVMGSNPDSLIKIENTLDCLSRTPTKTRIDLRKRVKLPALIPVKYDENCNEYSSNSFLELKRAIEGLNLEDDPYYVSLVDRNDSKSQRKFEKLILTQKSWCGDHLRSILNISRKIYFELGPWAVDYYISKVISQASKMAKESQELNGIWEETLENIEKHYIAKVLCGVQVANPIANTFNGVPRVSDKVSKLIEILLEQEKGFSGIVFVQERAVVSCLASLLENHPQCRGILQVGKFVGTSVFSRRFTSNFDLIDTDSQNNALHDFRDGKTNLLIGTSVLEEGIDIPTCNLVLCFQKPANLKSYIQRRGRARQRESKLYLLLNSDKNQLNKFEQLELEMRALYEDETRTLQKIPLEEESSDDMKIYNQKQLQIEKTGAILDLDNAVSHLYHFCATIPCDKYIDTRPEFITHKENGLYYVKIVLPISVHEKIRTAKSSHAWKSEKNAIRDAAFEAYVTLYNAGLISDNLLPLMRHSPWDNSVIEKRPSMIKVQELINPWLDIAKIWSRNPKFIYRSTVKFDGLEFYIYLPVKLPAIRDLKVYWDKDTELIITIDSLSIEVGTNPEMLSWLNDESSALINSAFPLERGQSDEMVIRFSANQEKSLKSQIGCQKVPENIGNLRNIGIIRDHQNTGYLFKEILPRKPDAKDVQKANSEFMSAPIDVPYLSLSRISRRRDYMHPVINDTQKVSSALYSTVLPITKCRMDILPFNFVQFALMIPSIVRNLELHLIANNICENLICGTHISNMNLLVSAICSGSACEISNYQRLEFLGDNILKLCASVQIMAENPLWHEGQLSNRKDHLVANSRLARAAIDLGIDKFIVTKSFTGLKWHPTYINGILNTKDEEQRELSSKVLADVVESLLGVTMLDGGFPKVITCLNKFLPELNWKSLDENHHSIIEQAIQLDLPYQPKISKNLEMIEDILDYKFNKKSLMIEALTHASDQSGSRSFERLEFIGDAILDYVIVQEIYSYDLSHIRMHELRTAFVNADLLAFLCFELHANRKVFDIRLASEDSKNTDSIRCEESLHQVHLYCFMRHNSYAISQVQKYTNERFKDLRDEILNALENGGEYPWKALCGLKAEKFYSDMIESLLAAVWVDSGSLNAVVNVVEHIGILKFLRRAILENVNMEHPKITLGKLADNETVSYKFHLNSDMEKKPDMVCTVFVGNLQVACVCGNLSKLELQTRGAVEAIKNYKGILEERKRSTLEHDKHLEIEETDN</sequence>
<dbReference type="GO" id="GO:0005634">
    <property type="term" value="C:nucleus"/>
    <property type="evidence" value="ECO:0007669"/>
    <property type="project" value="TreeGrafter"/>
</dbReference>
<feature type="domain" description="Helicase ATP-binding" evidence="10">
    <location>
        <begin position="118"/>
        <end position="296"/>
    </location>
</feature>
<dbReference type="InterPro" id="IPR005034">
    <property type="entry name" value="Dicer_dimerisation"/>
</dbReference>
<keyword evidence="6" id="KW-0067">ATP-binding</keyword>
<evidence type="ECO:0000313" key="14">
    <source>
        <dbReference type="Proteomes" id="UP000030854"/>
    </source>
</evidence>
<dbReference type="GO" id="GO:0030422">
    <property type="term" value="P:siRNA processing"/>
    <property type="evidence" value="ECO:0007669"/>
    <property type="project" value="TreeGrafter"/>
</dbReference>
<keyword evidence="4" id="KW-0378">Hydrolase</keyword>
<dbReference type="GO" id="GO:0005524">
    <property type="term" value="F:ATP binding"/>
    <property type="evidence" value="ECO:0007669"/>
    <property type="project" value="UniProtKB-KW"/>
</dbReference>
<evidence type="ECO:0000259" key="10">
    <source>
        <dbReference type="PROSITE" id="PS51192"/>
    </source>
</evidence>
<dbReference type="SUPFAM" id="SSF69065">
    <property type="entry name" value="RNase III domain-like"/>
    <property type="match status" value="2"/>
</dbReference>
<dbReference type="GO" id="GO:0004386">
    <property type="term" value="F:helicase activity"/>
    <property type="evidence" value="ECO:0007669"/>
    <property type="project" value="UniProtKB-KW"/>
</dbReference>
<dbReference type="CDD" id="cd00593">
    <property type="entry name" value="RIBOc"/>
    <property type="match status" value="2"/>
</dbReference>
<dbReference type="PROSITE" id="PS51327">
    <property type="entry name" value="DICER_DSRBF"/>
    <property type="match status" value="1"/>
</dbReference>
<dbReference type="Proteomes" id="UP000030854">
    <property type="component" value="Unassembled WGS sequence"/>
</dbReference>
<dbReference type="GO" id="GO:0050688">
    <property type="term" value="P:regulation of defense response to virus"/>
    <property type="evidence" value="ECO:0007669"/>
    <property type="project" value="UniProtKB-KW"/>
</dbReference>
<comment type="similarity">
    <text evidence="8">Belongs to the helicase family. Dicer subfamily.</text>
</comment>
<dbReference type="SMART" id="SM00535">
    <property type="entry name" value="RIBOc"/>
    <property type="match status" value="2"/>
</dbReference>
<dbReference type="Pfam" id="PF00271">
    <property type="entry name" value="Helicase_C"/>
    <property type="match status" value="1"/>
</dbReference>
<evidence type="ECO:0000256" key="4">
    <source>
        <dbReference type="ARBA" id="ARBA00022801"/>
    </source>
</evidence>
<evidence type="ECO:0000256" key="3">
    <source>
        <dbReference type="ARBA" id="ARBA00022741"/>
    </source>
</evidence>
<keyword evidence="5" id="KW-0347">Helicase</keyword>
<feature type="domain" description="RNase III" evidence="9">
    <location>
        <begin position="1016"/>
        <end position="1147"/>
    </location>
</feature>
<dbReference type="GO" id="GO:0005737">
    <property type="term" value="C:cytoplasm"/>
    <property type="evidence" value="ECO:0007669"/>
    <property type="project" value="TreeGrafter"/>
</dbReference>
<dbReference type="PANTHER" id="PTHR14950">
    <property type="entry name" value="DICER-RELATED"/>
    <property type="match status" value="1"/>
</dbReference>
<dbReference type="EMBL" id="JNVN01001702">
    <property type="protein sequence ID" value="KHJ32954.1"/>
    <property type="molecule type" value="Genomic_DNA"/>
</dbReference>
<dbReference type="HOGENOM" id="CLU_000907_4_6_1"/>
<dbReference type="PANTHER" id="PTHR14950:SF37">
    <property type="entry name" value="ENDORIBONUCLEASE DICER"/>
    <property type="match status" value="1"/>
</dbReference>
<dbReference type="GO" id="GO:0004525">
    <property type="term" value="F:ribonuclease III activity"/>
    <property type="evidence" value="ECO:0007669"/>
    <property type="project" value="InterPro"/>
</dbReference>
<feature type="domain" description="Helicase C-terminal" evidence="11">
    <location>
        <begin position="464"/>
        <end position="637"/>
    </location>
</feature>
<dbReference type="Gene3D" id="1.10.1520.10">
    <property type="entry name" value="Ribonuclease III domain"/>
    <property type="match status" value="2"/>
</dbReference>
<keyword evidence="8" id="KW-0694">RNA-binding</keyword>
<keyword evidence="14" id="KW-1185">Reference proteome</keyword>
<accession>A0A0B1P8H1</accession>
<dbReference type="Gene3D" id="3.40.50.300">
    <property type="entry name" value="P-loop containing nucleotide triphosphate hydrolases"/>
    <property type="match status" value="2"/>
</dbReference>
<organism evidence="13 14">
    <name type="scientific">Uncinula necator</name>
    <name type="common">Grape powdery mildew</name>
    <dbReference type="NCBI Taxonomy" id="52586"/>
    <lineage>
        <taxon>Eukaryota</taxon>
        <taxon>Fungi</taxon>
        <taxon>Dikarya</taxon>
        <taxon>Ascomycota</taxon>
        <taxon>Pezizomycotina</taxon>
        <taxon>Leotiomycetes</taxon>
        <taxon>Erysiphales</taxon>
        <taxon>Erysiphaceae</taxon>
        <taxon>Erysiphe</taxon>
    </lineage>
</organism>